<protein>
    <submittedName>
        <fullName evidence="3">Uncharacterized protein</fullName>
    </submittedName>
</protein>
<keyword evidence="2" id="KW-0812">Transmembrane</keyword>
<accession>A0A2Z4ELH0</accession>
<dbReference type="EMBL" id="MG748716">
    <property type="protein sequence ID" value="AWV57064.1"/>
    <property type="molecule type" value="Genomic_DNA"/>
</dbReference>
<evidence type="ECO:0000313" key="3">
    <source>
        <dbReference type="EMBL" id="AWV57064.1"/>
    </source>
</evidence>
<feature type="transmembrane region" description="Helical" evidence="2">
    <location>
        <begin position="35"/>
        <end position="57"/>
    </location>
</feature>
<dbReference type="EMBL" id="MG748717">
    <property type="protein sequence ID" value="AWV57069.1"/>
    <property type="molecule type" value="Genomic_DNA"/>
</dbReference>
<sequence length="113" mass="13320">MEWVSFCFAWWLSLVIYYKYEGAFARVMETYCDRALTYSLLSIFLAWCALALVYAFVTIIRKYQLAKYATELELRRRYDVERGSRTSTRRRESTSAPPSSNRSGVPQRAVRFS</sequence>
<feature type="compositionally biased region" description="Basic and acidic residues" evidence="1">
    <location>
        <begin position="81"/>
        <end position="93"/>
    </location>
</feature>
<keyword evidence="2" id="KW-0472">Membrane</keyword>
<evidence type="ECO:0000256" key="1">
    <source>
        <dbReference type="SAM" id="MobiDB-lite"/>
    </source>
</evidence>
<organism evidence="3">
    <name type="scientific">Yerba mate-associated circular DNA virus 1</name>
    <dbReference type="NCBI Taxonomy" id="2219873"/>
    <lineage>
        <taxon>Viruses</taxon>
        <taxon>Monodnaviria</taxon>
        <taxon>Shotokuvirae</taxon>
        <taxon>Cressdnaviricota</taxon>
        <taxon>Arfiviricetes</taxon>
        <taxon>Mulpavirales</taxon>
        <taxon>Amesuviridae</taxon>
        <taxon>Yermavirus</taxon>
        <taxon>Yermavirus ilicis</taxon>
    </lineage>
</organism>
<evidence type="ECO:0000313" key="4">
    <source>
        <dbReference type="EMBL" id="AWV57069.1"/>
    </source>
</evidence>
<feature type="region of interest" description="Disordered" evidence="1">
    <location>
        <begin position="81"/>
        <end position="113"/>
    </location>
</feature>
<reference evidence="3" key="1">
    <citation type="journal article" date="2018" name="Arch. Virol.">
        <title>Identification and molecular characterization of a novel circular single-stranded DNA virus associated with yerba mate in Argentina.</title>
        <authorList>
            <person name="Bejerman N."/>
            <person name="de Breuil S."/>
            <person name="Nome C."/>
        </authorList>
    </citation>
    <scope>NUCLEOTIDE SEQUENCE</scope>
    <source>
        <strain evidence="4">Cerro Azul</strain>
        <strain evidence="3">Garupa</strain>
    </source>
</reference>
<evidence type="ECO:0000256" key="2">
    <source>
        <dbReference type="SAM" id="Phobius"/>
    </source>
</evidence>
<proteinExistence type="predicted"/>
<name>A0A2Z4ELH0_9VIRU</name>
<keyword evidence="2" id="KW-1133">Transmembrane helix</keyword>